<keyword evidence="2" id="KW-1185">Reference proteome</keyword>
<dbReference type="InterPro" id="IPR021333">
    <property type="entry name" value="DUF2946"/>
</dbReference>
<evidence type="ECO:0000313" key="1">
    <source>
        <dbReference type="EMBL" id="MCI4682470.1"/>
    </source>
</evidence>
<comment type="caution">
    <text evidence="1">The sequence shown here is derived from an EMBL/GenBank/DDBJ whole genome shotgun (WGS) entry which is preliminary data.</text>
</comment>
<dbReference type="Pfam" id="PF11162">
    <property type="entry name" value="DUF2946"/>
    <property type="match status" value="1"/>
</dbReference>
<dbReference type="RefSeq" id="WP_243066479.1">
    <property type="nucleotide sequence ID" value="NZ_JAIVFK010000020.1"/>
</dbReference>
<reference evidence="1" key="1">
    <citation type="journal article" date="2022" name="ISME J.">
        <title>Identification of active gaseous-alkane degraders at natural gas seeps.</title>
        <authorList>
            <person name="Farhan Ul Haque M."/>
            <person name="Hernandez M."/>
            <person name="Crombie A.T."/>
            <person name="Murrell J.C."/>
        </authorList>
    </citation>
    <scope>NUCLEOTIDE SEQUENCE</scope>
    <source>
        <strain evidence="1">PC2</strain>
    </source>
</reference>
<organism evidence="1 2">
    <name type="scientific">Candidatus Rhodoblastus alkanivorans</name>
    <dbReference type="NCBI Taxonomy" id="2954117"/>
    <lineage>
        <taxon>Bacteria</taxon>
        <taxon>Pseudomonadati</taxon>
        <taxon>Pseudomonadota</taxon>
        <taxon>Alphaproteobacteria</taxon>
        <taxon>Hyphomicrobiales</taxon>
        <taxon>Rhodoblastaceae</taxon>
        <taxon>Rhodoblastus</taxon>
    </lineage>
</organism>
<accession>A0ABS9Z524</accession>
<gene>
    <name evidence="1" type="ORF">K2U94_06805</name>
</gene>
<dbReference type="Proteomes" id="UP001139104">
    <property type="component" value="Unassembled WGS sequence"/>
</dbReference>
<proteinExistence type="predicted"/>
<protein>
    <submittedName>
        <fullName evidence="1">DUF2946 family protein</fullName>
    </submittedName>
</protein>
<sequence length="126" mass="12964">MTGRRIGAAFPVFLIALLMQIFAPAGASLSMARALQADPLGRAVICGETGNPGDAGKAPHAPFAPDGCCPLCHFVHLGAAPPPPPAAQIARPAPLARPATWKEGAERLASGEHYYHAPARAPPFAI</sequence>
<name>A0ABS9Z524_9HYPH</name>
<evidence type="ECO:0000313" key="2">
    <source>
        <dbReference type="Proteomes" id="UP001139104"/>
    </source>
</evidence>
<dbReference type="EMBL" id="JAIVFP010000001">
    <property type="protein sequence ID" value="MCI4682470.1"/>
    <property type="molecule type" value="Genomic_DNA"/>
</dbReference>